<evidence type="ECO:0000256" key="2">
    <source>
        <dbReference type="ARBA" id="ARBA00022448"/>
    </source>
</evidence>
<dbReference type="PANTHER" id="PTHR15858:SF0">
    <property type="entry name" value="IMMEDIATE EARLY RESPONSE 3-INTERACTING PROTEIN 1"/>
    <property type="match status" value="1"/>
</dbReference>
<evidence type="ECO:0000256" key="8">
    <source>
        <dbReference type="SAM" id="Phobius"/>
    </source>
</evidence>
<evidence type="ECO:0000256" key="1">
    <source>
        <dbReference type="ARBA" id="ARBA00004370"/>
    </source>
</evidence>
<dbReference type="Pfam" id="PF08571">
    <property type="entry name" value="Yos1"/>
    <property type="match status" value="1"/>
</dbReference>
<keyword evidence="3 8" id="KW-0812">Transmembrane</keyword>
<protein>
    <recommendedName>
        <fullName evidence="11">Yos1-like protein</fullName>
    </recommendedName>
</protein>
<comment type="subcellular location">
    <subcellularLocation>
        <location evidence="1">Membrane</location>
    </subcellularLocation>
</comment>
<gene>
    <name evidence="9" type="ORF">M0811_08049</name>
</gene>
<keyword evidence="10" id="KW-1185">Reference proteome</keyword>
<dbReference type="GO" id="GO:0006888">
    <property type="term" value="P:endoplasmic reticulum to Golgi vesicle-mediated transport"/>
    <property type="evidence" value="ECO:0007669"/>
    <property type="project" value="TreeGrafter"/>
</dbReference>
<proteinExistence type="inferred from homology"/>
<feature type="transmembrane region" description="Helical" evidence="8">
    <location>
        <begin position="61"/>
        <end position="79"/>
    </location>
</feature>
<dbReference type="Proteomes" id="UP001149090">
    <property type="component" value="Unassembled WGS sequence"/>
</dbReference>
<evidence type="ECO:0000256" key="7">
    <source>
        <dbReference type="ARBA" id="ARBA00024203"/>
    </source>
</evidence>
<evidence type="ECO:0000256" key="4">
    <source>
        <dbReference type="ARBA" id="ARBA00022927"/>
    </source>
</evidence>
<dbReference type="GO" id="GO:0030134">
    <property type="term" value="C:COPII-coated ER to Golgi transport vesicle"/>
    <property type="evidence" value="ECO:0007669"/>
    <property type="project" value="TreeGrafter"/>
</dbReference>
<comment type="caution">
    <text evidence="9">The sequence shown here is derived from an EMBL/GenBank/DDBJ whole genome shotgun (WGS) entry which is preliminary data.</text>
</comment>
<dbReference type="PANTHER" id="PTHR15858">
    <property type="entry name" value="IMMEDIATE EARLY RESPONSE 3-INTERACTING PROTEIN 1"/>
    <property type="match status" value="1"/>
</dbReference>
<evidence type="ECO:0008006" key="11">
    <source>
        <dbReference type="Google" id="ProtNLM"/>
    </source>
</evidence>
<evidence type="ECO:0000256" key="5">
    <source>
        <dbReference type="ARBA" id="ARBA00022989"/>
    </source>
</evidence>
<dbReference type="InterPro" id="IPR013880">
    <property type="entry name" value="Yos1"/>
</dbReference>
<sequence length="81" mass="9773">MLFFNFFSTFKFLVRISLLFLNSVLILNERRFLAKYDFLQPNIYNGTIKNNLINFLNGIRYLRLPVAFINILWIIYELLFG</sequence>
<keyword evidence="2" id="KW-0813">Transport</keyword>
<name>A0A9Q0RC25_ANAIG</name>
<dbReference type="GO" id="GO:0000139">
    <property type="term" value="C:Golgi membrane"/>
    <property type="evidence" value="ECO:0007669"/>
    <property type="project" value="TreeGrafter"/>
</dbReference>
<evidence type="ECO:0000256" key="6">
    <source>
        <dbReference type="ARBA" id="ARBA00023136"/>
    </source>
</evidence>
<comment type="similarity">
    <text evidence="7">Belongs to the YOS1 family.</text>
</comment>
<dbReference type="GO" id="GO:0005789">
    <property type="term" value="C:endoplasmic reticulum membrane"/>
    <property type="evidence" value="ECO:0007669"/>
    <property type="project" value="TreeGrafter"/>
</dbReference>
<dbReference type="AlphaFoldDB" id="A0A9Q0RC25"/>
<dbReference type="GO" id="GO:0015031">
    <property type="term" value="P:protein transport"/>
    <property type="evidence" value="ECO:0007669"/>
    <property type="project" value="UniProtKB-KW"/>
</dbReference>
<keyword evidence="6 8" id="KW-0472">Membrane</keyword>
<feature type="transmembrane region" description="Helical" evidence="8">
    <location>
        <begin position="6"/>
        <end position="27"/>
    </location>
</feature>
<dbReference type="EMBL" id="JAPDFW010000069">
    <property type="protein sequence ID" value="KAJ5074694.1"/>
    <property type="molecule type" value="Genomic_DNA"/>
</dbReference>
<dbReference type="OrthoDB" id="15356at2759"/>
<keyword evidence="5 8" id="KW-1133">Transmembrane helix</keyword>
<evidence type="ECO:0000313" key="10">
    <source>
        <dbReference type="Proteomes" id="UP001149090"/>
    </source>
</evidence>
<reference evidence="9" key="1">
    <citation type="submission" date="2022-10" db="EMBL/GenBank/DDBJ databases">
        <title>Novel sulphate-reducing endosymbionts in the free-living metamonad Anaeramoeba.</title>
        <authorList>
            <person name="Jerlstrom-Hultqvist J."/>
            <person name="Cepicka I."/>
            <person name="Gallot-Lavallee L."/>
            <person name="Salas-Leiva D."/>
            <person name="Curtis B.A."/>
            <person name="Zahonova K."/>
            <person name="Pipaliya S."/>
            <person name="Dacks J."/>
            <person name="Roger A.J."/>
        </authorList>
    </citation>
    <scope>NUCLEOTIDE SEQUENCE</scope>
    <source>
        <strain evidence="9">BMAN</strain>
    </source>
</reference>
<evidence type="ECO:0000313" key="9">
    <source>
        <dbReference type="EMBL" id="KAJ5074694.1"/>
    </source>
</evidence>
<accession>A0A9Q0RC25</accession>
<keyword evidence="4" id="KW-0653">Protein transport</keyword>
<organism evidence="9 10">
    <name type="scientific">Anaeramoeba ignava</name>
    <name type="common">Anaerobic marine amoeba</name>
    <dbReference type="NCBI Taxonomy" id="1746090"/>
    <lineage>
        <taxon>Eukaryota</taxon>
        <taxon>Metamonada</taxon>
        <taxon>Anaeramoebidae</taxon>
        <taxon>Anaeramoeba</taxon>
    </lineage>
</organism>
<evidence type="ECO:0000256" key="3">
    <source>
        <dbReference type="ARBA" id="ARBA00022692"/>
    </source>
</evidence>